<keyword evidence="3" id="KW-1185">Reference proteome</keyword>
<dbReference type="RefSeq" id="WP_188801735.1">
    <property type="nucleotide sequence ID" value="NZ_BMOK01000002.1"/>
</dbReference>
<dbReference type="PANTHER" id="PTHR33744">
    <property type="entry name" value="CARBOHYDRATE DIACID REGULATOR"/>
    <property type="match status" value="1"/>
</dbReference>
<dbReference type="PANTHER" id="PTHR33744:SF15">
    <property type="entry name" value="CARBOHYDRATE DIACID REGULATOR"/>
    <property type="match status" value="1"/>
</dbReference>
<feature type="domain" description="PucR C-terminal helix-turn-helix" evidence="1">
    <location>
        <begin position="234"/>
        <end position="284"/>
    </location>
</feature>
<evidence type="ECO:0000259" key="1">
    <source>
        <dbReference type="Pfam" id="PF13556"/>
    </source>
</evidence>
<dbReference type="Proteomes" id="UP000654670">
    <property type="component" value="Unassembled WGS sequence"/>
</dbReference>
<name>A0A917RZ82_9BACL</name>
<dbReference type="Gene3D" id="1.10.10.2840">
    <property type="entry name" value="PucR C-terminal helix-turn-helix domain"/>
    <property type="match status" value="1"/>
</dbReference>
<dbReference type="InterPro" id="IPR025736">
    <property type="entry name" value="PucR_C-HTH_dom"/>
</dbReference>
<reference evidence="2" key="1">
    <citation type="journal article" date="2014" name="Int. J. Syst. Evol. Microbiol.">
        <title>Complete genome sequence of Corynebacterium casei LMG S-19264T (=DSM 44701T), isolated from a smear-ripened cheese.</title>
        <authorList>
            <consortium name="US DOE Joint Genome Institute (JGI-PGF)"/>
            <person name="Walter F."/>
            <person name="Albersmeier A."/>
            <person name="Kalinowski J."/>
            <person name="Ruckert C."/>
        </authorList>
    </citation>
    <scope>NUCLEOTIDE SEQUENCE</scope>
    <source>
        <strain evidence="2">JCM 15325</strain>
    </source>
</reference>
<gene>
    <name evidence="2" type="ORF">GCM10007968_07520</name>
</gene>
<dbReference type="AlphaFoldDB" id="A0A917RZ82"/>
<protein>
    <submittedName>
        <fullName evidence="2">Fis family transcriptional regulator</fullName>
    </submittedName>
</protein>
<dbReference type="InterPro" id="IPR009057">
    <property type="entry name" value="Homeodomain-like_sf"/>
</dbReference>
<dbReference type="Pfam" id="PF13556">
    <property type="entry name" value="HTH_30"/>
    <property type="match status" value="1"/>
</dbReference>
<dbReference type="InterPro" id="IPR042070">
    <property type="entry name" value="PucR_C-HTH_sf"/>
</dbReference>
<evidence type="ECO:0000313" key="2">
    <source>
        <dbReference type="EMBL" id="GGL45885.1"/>
    </source>
</evidence>
<dbReference type="SUPFAM" id="SSF46689">
    <property type="entry name" value="Homeodomain-like"/>
    <property type="match status" value="1"/>
</dbReference>
<sequence length="287" mass="33348">MDVKRFKKHYPGTRIEKNPFVPERDMLYFYEDPYYIGVPCRCLTDREQAMLKTLLSQEIPPKVSERARLWYDVLFNGKVLEHPDRSVKIRMIQFRVAGSLSQSDLSEWREALEAFFKPSACFIYLSSKQGLIIEEQMSVSEESLRAIANTLENDFSVKSHFQIGLRYPVSEWLPEAYREENQLFRQHIAGSGSKEVTSVESNFFTLLKPLANEWAILGESRAMIAEDTSWISIIRALWNNQGNVSLAAKHLFMHRNTLHYRIDKFYELTGISLKKMDGLTIAYLSTL</sequence>
<comment type="caution">
    <text evidence="2">The sequence shown here is derived from an EMBL/GenBank/DDBJ whole genome shotgun (WGS) entry which is preliminary data.</text>
</comment>
<dbReference type="InterPro" id="IPR051448">
    <property type="entry name" value="CdaR-like_regulators"/>
</dbReference>
<dbReference type="EMBL" id="BMOK01000002">
    <property type="protein sequence ID" value="GGL45885.1"/>
    <property type="molecule type" value="Genomic_DNA"/>
</dbReference>
<accession>A0A917RZ82</accession>
<proteinExistence type="predicted"/>
<organism evidence="2 3">
    <name type="scientific">Sporolactobacillus putidus</name>
    <dbReference type="NCBI Taxonomy" id="492735"/>
    <lineage>
        <taxon>Bacteria</taxon>
        <taxon>Bacillati</taxon>
        <taxon>Bacillota</taxon>
        <taxon>Bacilli</taxon>
        <taxon>Bacillales</taxon>
        <taxon>Sporolactobacillaceae</taxon>
        <taxon>Sporolactobacillus</taxon>
    </lineage>
</organism>
<evidence type="ECO:0000313" key="3">
    <source>
        <dbReference type="Proteomes" id="UP000654670"/>
    </source>
</evidence>
<reference evidence="2" key="2">
    <citation type="submission" date="2020-09" db="EMBL/GenBank/DDBJ databases">
        <authorList>
            <person name="Sun Q."/>
            <person name="Ohkuma M."/>
        </authorList>
    </citation>
    <scope>NUCLEOTIDE SEQUENCE</scope>
    <source>
        <strain evidence="2">JCM 15325</strain>
    </source>
</reference>